<evidence type="ECO:0000256" key="4">
    <source>
        <dbReference type="ARBA" id="ARBA00022722"/>
    </source>
</evidence>
<dbReference type="Pfam" id="PF10208">
    <property type="entry name" value="ARMET_C"/>
    <property type="match status" value="1"/>
</dbReference>
<accession>A9V104</accession>
<feature type="chain" id="PRO_5002744570" description="Ribonuclease" evidence="11">
    <location>
        <begin position="34"/>
        <end position="596"/>
    </location>
</feature>
<evidence type="ECO:0000256" key="11">
    <source>
        <dbReference type="SAM" id="SignalP"/>
    </source>
</evidence>
<evidence type="ECO:0000256" key="7">
    <source>
        <dbReference type="ARBA" id="ARBA00022801"/>
    </source>
</evidence>
<evidence type="ECO:0000313" key="14">
    <source>
        <dbReference type="Proteomes" id="UP000001357"/>
    </source>
</evidence>
<keyword evidence="11" id="KW-0732">Signal</keyword>
<dbReference type="GO" id="GO:0003723">
    <property type="term" value="F:RNA binding"/>
    <property type="evidence" value="ECO:0007669"/>
    <property type="project" value="UniProtKB-UniRule"/>
</dbReference>
<comment type="function">
    <text evidence="9">Endonuclease that specifically degrades the RNA of RNA-DNA hybrids.</text>
</comment>
<feature type="compositionally biased region" description="Basic residues" evidence="10">
    <location>
        <begin position="180"/>
        <end position="190"/>
    </location>
</feature>
<dbReference type="InterPro" id="IPR024567">
    <property type="entry name" value="RNase_HII/HIII_dom"/>
</dbReference>
<evidence type="ECO:0000256" key="5">
    <source>
        <dbReference type="ARBA" id="ARBA00022723"/>
    </source>
</evidence>
<dbReference type="InterPro" id="IPR036397">
    <property type="entry name" value="RNaseH_sf"/>
</dbReference>
<dbReference type="InterPro" id="IPR004649">
    <property type="entry name" value="RNase_H2_suA"/>
</dbReference>
<dbReference type="InParanoid" id="A9V104"/>
<dbReference type="GO" id="GO:0006298">
    <property type="term" value="P:mismatch repair"/>
    <property type="evidence" value="ECO:0000318"/>
    <property type="project" value="GO_Central"/>
</dbReference>
<evidence type="ECO:0000313" key="13">
    <source>
        <dbReference type="EMBL" id="EDQ88723.1"/>
    </source>
</evidence>
<dbReference type="SUPFAM" id="SSF53098">
    <property type="entry name" value="Ribonuclease H-like"/>
    <property type="match status" value="1"/>
</dbReference>
<protein>
    <recommendedName>
        <fullName evidence="9">Ribonuclease</fullName>
        <ecNumber evidence="9">3.1.26.4</ecNumber>
    </recommendedName>
</protein>
<dbReference type="GO" id="GO:0043137">
    <property type="term" value="P:DNA replication, removal of RNA primer"/>
    <property type="evidence" value="ECO:0000318"/>
    <property type="project" value="GO_Central"/>
</dbReference>
<feature type="binding site" evidence="8">
    <location>
        <position position="425"/>
    </location>
    <ligand>
        <name>a divalent metal cation</name>
        <dbReference type="ChEBI" id="CHEBI:60240"/>
    </ligand>
</feature>
<dbReference type="STRING" id="81824.A9V104"/>
<feature type="region of interest" description="Disordered" evidence="10">
    <location>
        <begin position="148"/>
        <end position="199"/>
    </location>
</feature>
<feature type="domain" description="RNase H type-2" evidence="12">
    <location>
        <begin position="299"/>
        <end position="556"/>
    </location>
</feature>
<evidence type="ECO:0000256" key="8">
    <source>
        <dbReference type="PROSITE-ProRule" id="PRU01319"/>
    </source>
</evidence>
<evidence type="ECO:0000256" key="10">
    <source>
        <dbReference type="SAM" id="MobiDB-lite"/>
    </source>
</evidence>
<organism evidence="13 14">
    <name type="scientific">Monosiga brevicollis</name>
    <name type="common">Choanoflagellate</name>
    <dbReference type="NCBI Taxonomy" id="81824"/>
    <lineage>
        <taxon>Eukaryota</taxon>
        <taxon>Choanoflagellata</taxon>
        <taxon>Craspedida</taxon>
        <taxon>Salpingoecidae</taxon>
        <taxon>Monosiga</taxon>
    </lineage>
</organism>
<keyword evidence="7 8" id="KW-0378">Hydrolase</keyword>
<dbReference type="NCBIfam" id="TIGR00729">
    <property type="entry name" value="ribonuclease HII"/>
    <property type="match status" value="1"/>
</dbReference>
<dbReference type="GO" id="GO:0004523">
    <property type="term" value="F:RNA-DNA hybrid ribonuclease activity"/>
    <property type="evidence" value="ECO:0000318"/>
    <property type="project" value="GO_Central"/>
</dbReference>
<comment type="cofactor">
    <cofactor evidence="8">
        <name>Mn(2+)</name>
        <dbReference type="ChEBI" id="CHEBI:29035"/>
    </cofactor>
    <cofactor evidence="8">
        <name>Mg(2+)</name>
        <dbReference type="ChEBI" id="CHEBI:18420"/>
    </cofactor>
    <text evidence="8">Manganese or magnesium. Binds 1 divalent metal ion per monomer in the absence of substrate. May bind a second metal ion after substrate binding.</text>
</comment>
<dbReference type="Proteomes" id="UP000001357">
    <property type="component" value="Unassembled WGS sequence"/>
</dbReference>
<sequence length="596" mass="67117">MARLLLGDGRALPAVVVVALLVVVVALVSVATADDGAPYTREALEKLPVEQLIQVLDEWDISCPDCEEPEEFINRIIVTQQIRALPQPVEPVHSTQDHEPGSEKFLAGIQELQSREAELKKQMLEAGLNESNRRYGGIHLSPEQMQQLTDHLKKQHAQPMATPPASPAKRLATEAQSPRRSPRVAAKRSKQLVLEPDSHAEEASELMDAENLFAEALQTEDQAPGTTVETKIEGFERFDGITRQYAQERNRSSEVHGQKWDGRCYFLQMSLLSPFARARTHPGLQRIESDIPERCKIEPCVLGVDEAGRGPVLGPMVYAVAFAPLSENARMKKLGFADSKQLSEAKRDELFKVIKENADWMGWKVHMLAASDISAGMLSRTKHNLNAQAHESTVDLVKRLHAQGVQIKEDLTYRLRLNHRQLYVDTVGKAHIYQQQLENWLRPTIPNIKIVVESKLCVTHRVSDLCVLILDIANADVTYPIVSAASICAKVTRDAVLTYWRHPEQREIDNDFGCGYPGDSSTKAWLRKVLDPIFGFPSLVRFSWSTARDLLLKEGTKIEWEDDGDEDDDEAQNKLSFVKPRHGFFHRRGFKSVVKW</sequence>
<dbReference type="KEGG" id="mbr:MONBRDRAFT_25972"/>
<dbReference type="Pfam" id="PF01351">
    <property type="entry name" value="RNase_HII"/>
    <property type="match status" value="1"/>
</dbReference>
<dbReference type="AlphaFoldDB" id="A9V104"/>
<dbReference type="Gene3D" id="1.10.720.30">
    <property type="entry name" value="SAP domain"/>
    <property type="match status" value="1"/>
</dbReference>
<dbReference type="PANTHER" id="PTHR10954">
    <property type="entry name" value="RIBONUCLEASE H2 SUBUNIT A"/>
    <property type="match status" value="1"/>
</dbReference>
<evidence type="ECO:0000259" key="12">
    <source>
        <dbReference type="PROSITE" id="PS51975"/>
    </source>
</evidence>
<dbReference type="InterPro" id="IPR036361">
    <property type="entry name" value="SAP_dom_sf"/>
</dbReference>
<dbReference type="EC" id="3.1.26.4" evidence="9"/>
<dbReference type="InterPro" id="IPR023160">
    <property type="entry name" value="RNase_HII_hlx-loop-hlx_cap_dom"/>
</dbReference>
<dbReference type="InterPro" id="IPR012337">
    <property type="entry name" value="RNaseH-like_sf"/>
</dbReference>
<keyword evidence="5 8" id="KW-0479">Metal-binding</keyword>
<comment type="catalytic activity">
    <reaction evidence="1 8 9">
        <text>Endonucleolytic cleavage to 5'-phosphomonoester.</text>
        <dbReference type="EC" id="3.1.26.4"/>
    </reaction>
</comment>
<dbReference type="RefSeq" id="XP_001746336.1">
    <property type="nucleotide sequence ID" value="XM_001746284.1"/>
</dbReference>
<proteinExistence type="inferred from homology"/>
<dbReference type="PROSITE" id="PS51975">
    <property type="entry name" value="RNASE_H_2"/>
    <property type="match status" value="1"/>
</dbReference>
<evidence type="ECO:0000256" key="6">
    <source>
        <dbReference type="ARBA" id="ARBA00022759"/>
    </source>
</evidence>
<evidence type="ECO:0000256" key="3">
    <source>
        <dbReference type="ARBA" id="ARBA00007058"/>
    </source>
</evidence>
<comment type="similarity">
    <text evidence="3">Belongs to the RNase HII family. Eukaryotic subfamily.</text>
</comment>
<reference evidence="13 14" key="1">
    <citation type="journal article" date="2008" name="Nature">
        <title>The genome of the choanoflagellate Monosiga brevicollis and the origin of metazoans.</title>
        <authorList>
            <consortium name="JGI Sequencing"/>
            <person name="King N."/>
            <person name="Westbrook M.J."/>
            <person name="Young S.L."/>
            <person name="Kuo A."/>
            <person name="Abedin M."/>
            <person name="Chapman J."/>
            <person name="Fairclough S."/>
            <person name="Hellsten U."/>
            <person name="Isogai Y."/>
            <person name="Letunic I."/>
            <person name="Marr M."/>
            <person name="Pincus D."/>
            <person name="Putnam N."/>
            <person name="Rokas A."/>
            <person name="Wright K.J."/>
            <person name="Zuzow R."/>
            <person name="Dirks W."/>
            <person name="Good M."/>
            <person name="Goodstein D."/>
            <person name="Lemons D."/>
            <person name="Li W."/>
            <person name="Lyons J.B."/>
            <person name="Morris A."/>
            <person name="Nichols S."/>
            <person name="Richter D.J."/>
            <person name="Salamov A."/>
            <person name="Bork P."/>
            <person name="Lim W.A."/>
            <person name="Manning G."/>
            <person name="Miller W.T."/>
            <person name="McGinnis W."/>
            <person name="Shapiro H."/>
            <person name="Tjian R."/>
            <person name="Grigoriev I.V."/>
            <person name="Rokhsar D."/>
        </authorList>
    </citation>
    <scope>NUCLEOTIDE SEQUENCE [LARGE SCALE GENOMIC DNA]</scope>
    <source>
        <strain evidence="14">MX1 / ATCC 50154</strain>
    </source>
</reference>
<dbReference type="InterPro" id="IPR019345">
    <property type="entry name" value="ARMET_C"/>
</dbReference>
<dbReference type="Gene3D" id="1.10.10.460">
    <property type="entry name" value="Ribonuclease hii. Domain 2"/>
    <property type="match status" value="1"/>
</dbReference>
<dbReference type="FunCoup" id="A9V104">
    <property type="interactions" value="907"/>
</dbReference>
<keyword evidence="6 8" id="KW-0255">Endonuclease</keyword>
<dbReference type="Gene3D" id="3.30.420.10">
    <property type="entry name" value="Ribonuclease H-like superfamily/Ribonuclease H"/>
    <property type="match status" value="1"/>
</dbReference>
<feature type="signal peptide" evidence="11">
    <location>
        <begin position="1"/>
        <end position="33"/>
    </location>
</feature>
<dbReference type="EMBL" id="CH991553">
    <property type="protein sequence ID" value="EDQ88723.1"/>
    <property type="molecule type" value="Genomic_DNA"/>
</dbReference>
<dbReference type="SUPFAM" id="SSF68906">
    <property type="entry name" value="SAP domain"/>
    <property type="match status" value="1"/>
</dbReference>
<evidence type="ECO:0000256" key="1">
    <source>
        <dbReference type="ARBA" id="ARBA00000077"/>
    </source>
</evidence>
<dbReference type="FunFam" id="1.10.10.460:FF:000001">
    <property type="entry name" value="Ribonuclease"/>
    <property type="match status" value="1"/>
</dbReference>
<feature type="binding site" evidence="8">
    <location>
        <position position="306"/>
    </location>
    <ligand>
        <name>a divalent metal cation</name>
        <dbReference type="ChEBI" id="CHEBI:60240"/>
    </ligand>
</feature>
<evidence type="ECO:0000256" key="9">
    <source>
        <dbReference type="RuleBase" id="RU003515"/>
    </source>
</evidence>
<keyword evidence="14" id="KW-1185">Reference proteome</keyword>
<dbReference type="PANTHER" id="PTHR10954:SF7">
    <property type="entry name" value="RIBONUCLEASE H2 SUBUNIT A"/>
    <property type="match status" value="1"/>
</dbReference>
<evidence type="ECO:0000256" key="2">
    <source>
        <dbReference type="ARBA" id="ARBA00001946"/>
    </source>
</evidence>
<dbReference type="GO" id="GO:0046872">
    <property type="term" value="F:metal ion binding"/>
    <property type="evidence" value="ECO:0007669"/>
    <property type="project" value="UniProtKB-KW"/>
</dbReference>
<name>A9V104_MONBE</name>
<comment type="cofactor">
    <cofactor evidence="2">
        <name>Mg(2+)</name>
        <dbReference type="ChEBI" id="CHEBI:18420"/>
    </cofactor>
</comment>
<dbReference type="FunFam" id="3.30.420.10:FF:000150">
    <property type="entry name" value="Ribonuclease"/>
    <property type="match status" value="1"/>
</dbReference>
<dbReference type="CDD" id="cd07181">
    <property type="entry name" value="RNase_HII_eukaryota_like"/>
    <property type="match status" value="1"/>
</dbReference>
<keyword evidence="4 8" id="KW-0540">Nuclease</keyword>
<feature type="binding site" evidence="8">
    <location>
        <position position="305"/>
    </location>
    <ligand>
        <name>a divalent metal cation</name>
        <dbReference type="ChEBI" id="CHEBI:60240"/>
    </ligand>
</feature>
<gene>
    <name evidence="13" type="ORF">MONBRDRAFT_25972</name>
</gene>
<dbReference type="InterPro" id="IPR001352">
    <property type="entry name" value="RNase_HII/HIII"/>
</dbReference>
<dbReference type="GeneID" id="5891558"/>
<dbReference type="eggNOG" id="KOG2299">
    <property type="taxonomic scope" value="Eukaryota"/>
</dbReference>
<dbReference type="GO" id="GO:0032299">
    <property type="term" value="C:ribonuclease H2 complex"/>
    <property type="evidence" value="ECO:0000318"/>
    <property type="project" value="GO_Central"/>
</dbReference>